<evidence type="ECO:0008006" key="3">
    <source>
        <dbReference type="Google" id="ProtNLM"/>
    </source>
</evidence>
<keyword evidence="2" id="KW-1185">Reference proteome</keyword>
<dbReference type="AlphaFoldDB" id="A0A4Y7TX61"/>
<protein>
    <recommendedName>
        <fullName evidence="3">F-box domain-containing protein</fullName>
    </recommendedName>
</protein>
<reference evidence="1 2" key="1">
    <citation type="journal article" date="2019" name="Nat. Ecol. Evol.">
        <title>Megaphylogeny resolves global patterns of mushroom evolution.</title>
        <authorList>
            <person name="Varga T."/>
            <person name="Krizsan K."/>
            <person name="Foldi C."/>
            <person name="Dima B."/>
            <person name="Sanchez-Garcia M."/>
            <person name="Sanchez-Ramirez S."/>
            <person name="Szollosi G.J."/>
            <person name="Szarkandi J.G."/>
            <person name="Papp V."/>
            <person name="Albert L."/>
            <person name="Andreopoulos W."/>
            <person name="Angelini C."/>
            <person name="Antonin V."/>
            <person name="Barry K.W."/>
            <person name="Bougher N.L."/>
            <person name="Buchanan P."/>
            <person name="Buyck B."/>
            <person name="Bense V."/>
            <person name="Catcheside P."/>
            <person name="Chovatia M."/>
            <person name="Cooper J."/>
            <person name="Damon W."/>
            <person name="Desjardin D."/>
            <person name="Finy P."/>
            <person name="Geml J."/>
            <person name="Haridas S."/>
            <person name="Hughes K."/>
            <person name="Justo A."/>
            <person name="Karasinski D."/>
            <person name="Kautmanova I."/>
            <person name="Kiss B."/>
            <person name="Kocsube S."/>
            <person name="Kotiranta H."/>
            <person name="LaButti K.M."/>
            <person name="Lechner B.E."/>
            <person name="Liimatainen K."/>
            <person name="Lipzen A."/>
            <person name="Lukacs Z."/>
            <person name="Mihaltcheva S."/>
            <person name="Morgado L.N."/>
            <person name="Niskanen T."/>
            <person name="Noordeloos M.E."/>
            <person name="Ohm R.A."/>
            <person name="Ortiz-Santana B."/>
            <person name="Ovrebo C."/>
            <person name="Racz N."/>
            <person name="Riley R."/>
            <person name="Savchenko A."/>
            <person name="Shiryaev A."/>
            <person name="Soop K."/>
            <person name="Spirin V."/>
            <person name="Szebenyi C."/>
            <person name="Tomsovsky M."/>
            <person name="Tulloss R.E."/>
            <person name="Uehling J."/>
            <person name="Grigoriev I.V."/>
            <person name="Vagvolgyi C."/>
            <person name="Papp T."/>
            <person name="Martin F.M."/>
            <person name="Miettinen O."/>
            <person name="Hibbett D.S."/>
            <person name="Nagy L.G."/>
        </authorList>
    </citation>
    <scope>NUCLEOTIDE SEQUENCE [LARGE SCALE GENOMIC DNA]</scope>
    <source>
        <strain evidence="1 2">FP101781</strain>
    </source>
</reference>
<dbReference type="EMBL" id="QPFP01000002">
    <property type="protein sequence ID" value="TEB38766.1"/>
    <property type="molecule type" value="Genomic_DNA"/>
</dbReference>
<evidence type="ECO:0000313" key="2">
    <source>
        <dbReference type="Proteomes" id="UP000298030"/>
    </source>
</evidence>
<name>A0A4Y7TX61_COPMI</name>
<organism evidence="1 2">
    <name type="scientific">Coprinellus micaceus</name>
    <name type="common">Glistening ink-cap mushroom</name>
    <name type="synonym">Coprinus micaceus</name>
    <dbReference type="NCBI Taxonomy" id="71717"/>
    <lineage>
        <taxon>Eukaryota</taxon>
        <taxon>Fungi</taxon>
        <taxon>Dikarya</taxon>
        <taxon>Basidiomycota</taxon>
        <taxon>Agaricomycotina</taxon>
        <taxon>Agaricomycetes</taxon>
        <taxon>Agaricomycetidae</taxon>
        <taxon>Agaricales</taxon>
        <taxon>Agaricineae</taxon>
        <taxon>Psathyrellaceae</taxon>
        <taxon>Coprinellus</taxon>
    </lineage>
</organism>
<comment type="caution">
    <text evidence="1">The sequence shown here is derived from an EMBL/GenBank/DDBJ whole genome shotgun (WGS) entry which is preliminary data.</text>
</comment>
<gene>
    <name evidence="1" type="ORF">FA13DRAFT_1724702</name>
</gene>
<dbReference type="InterPro" id="IPR036047">
    <property type="entry name" value="F-box-like_dom_sf"/>
</dbReference>
<evidence type="ECO:0000313" key="1">
    <source>
        <dbReference type="EMBL" id="TEB38766.1"/>
    </source>
</evidence>
<proteinExistence type="predicted"/>
<dbReference type="SUPFAM" id="SSF81383">
    <property type="entry name" value="F-box domain"/>
    <property type="match status" value="1"/>
</dbReference>
<dbReference type="OrthoDB" id="3219396at2759"/>
<sequence length="717" mass="82900">MPVTLNWPEAPFSLMPSHLPDVAFPKLNEAFTVLDPFIPQMLRDKFASSRNDSGCPILVLSPDIWVDHIFPTFTVEDVIALRQTCKAFYLLTQEPSIWRRFLENVQFPIPPLRPTWRYGFNITDYEIEQLVTQGISVEDNWRRPEGPKIYDERILPSDLLVNEVYIVPGGRYLLVSCMDREKPLAPGRVRCYLYLYMLDHPNGPAAVCRVPTFLRAYNIQAKYVQMRVGETGLLITYNRRKARIPQPPAFHEEDLSTEFEHRHDVVGGFDYNIAVLYVNLNMVEWLKQPDIDHAHPSYQEFLLRIPNPFRELGMVNSPFEITQTSIIEWNGKHWVSFIALPHELHFVNVLDPQEHIIAALRGHQSDEWRDFPHRLRAFRVYPNQDDMVVVRTIGLRSHTPAQLQRLATPTPTHGPIIPSGGEREIHLIEWYKLPIATRGVISLSCTTRYLFDKNKTVNKFVISDLGWPNGNKVSEEHPTLKHTLGGPPPPVSIFMELARPYGIEHHQIFPTQIFQPPTTERPGHYKYLFDHTSFPMHTTYTDPHRPKVLPGSESALVCLIREGDITSTPRLEKMRRYMRSGNIGPEYLPDYAIREEDDPACPVTRRGKRLPLPTGTQVYADFTAAKPIVEEINANGGLRTIAWDETTGRIVMASDRENFMRIVDTAAGVIPSGRTEHWKRQRKWLHEDLAREQERERMMDPELYKRMPDGSYEMQVD</sequence>
<dbReference type="Proteomes" id="UP000298030">
    <property type="component" value="Unassembled WGS sequence"/>
</dbReference>
<accession>A0A4Y7TX61</accession>